<gene>
    <name evidence="2" type="ORF">HMPREF0663_10790</name>
</gene>
<dbReference type="HOGENOM" id="CLU_124948_1_0_10"/>
<keyword evidence="3" id="KW-1185">Reference proteome</keyword>
<evidence type="ECO:0000313" key="2">
    <source>
        <dbReference type="EMBL" id="EFZ37332.1"/>
    </source>
</evidence>
<name>E7RNN9_9BACT</name>
<evidence type="ECO:0000313" key="3">
    <source>
        <dbReference type="Proteomes" id="UP000005580"/>
    </source>
</evidence>
<sequence length="190" mass="21255">MINIASLIQLKAFAQQDGALLSLLWLVGFVSMVLVPVPFLNELVVLATPFFVGWRLFKFRNYALSGIISYRRAFGYCFYTFLYSSLIFAVAQGLYFQFLDHGKFTALLNQVVSVNAAAYRAMGIDSKQLIESVGILADLSAIEKAFLFMMQNIMVAIPLSLFIAVFGAKKAPTMKLPEHRNGHPIDKENK</sequence>
<organism evidence="2 3">
    <name type="scientific">Hoylesella oralis ATCC 33269</name>
    <dbReference type="NCBI Taxonomy" id="873533"/>
    <lineage>
        <taxon>Bacteria</taxon>
        <taxon>Pseudomonadati</taxon>
        <taxon>Bacteroidota</taxon>
        <taxon>Bacteroidia</taxon>
        <taxon>Bacteroidales</taxon>
        <taxon>Prevotellaceae</taxon>
        <taxon>Hoylesella</taxon>
    </lineage>
</organism>
<evidence type="ECO:0000256" key="1">
    <source>
        <dbReference type="SAM" id="Phobius"/>
    </source>
</evidence>
<dbReference type="STRING" id="28134.SAMN05444288_2310"/>
<evidence type="ECO:0008006" key="4">
    <source>
        <dbReference type="Google" id="ProtNLM"/>
    </source>
</evidence>
<keyword evidence="1" id="KW-0472">Membrane</keyword>
<dbReference type="InterPro" id="IPR025250">
    <property type="entry name" value="DUF4199"/>
</dbReference>
<dbReference type="Proteomes" id="UP000005580">
    <property type="component" value="Unassembled WGS sequence"/>
</dbReference>
<accession>E7RNN9</accession>
<feature type="transmembrane region" description="Helical" evidence="1">
    <location>
        <begin position="145"/>
        <end position="166"/>
    </location>
</feature>
<dbReference type="RefSeq" id="WP_004367996.1">
    <property type="nucleotide sequence ID" value="NZ_GL833116.1"/>
</dbReference>
<feature type="transmembrane region" description="Helical" evidence="1">
    <location>
        <begin position="73"/>
        <end position="95"/>
    </location>
</feature>
<proteinExistence type="predicted"/>
<dbReference type="eggNOG" id="ENOG5032ZPJ">
    <property type="taxonomic scope" value="Bacteria"/>
</dbReference>
<protein>
    <recommendedName>
        <fullName evidence="4">DUF4199 domain-containing protein</fullName>
    </recommendedName>
</protein>
<dbReference type="Pfam" id="PF13858">
    <property type="entry name" value="DUF4199"/>
    <property type="match status" value="1"/>
</dbReference>
<keyword evidence="1" id="KW-1133">Transmembrane helix</keyword>
<reference evidence="2" key="1">
    <citation type="submission" date="2011-01" db="EMBL/GenBank/DDBJ databases">
        <authorList>
            <person name="Muzny D."/>
            <person name="Qin X."/>
            <person name="Buhay C."/>
            <person name="Dugan-Rocha S."/>
            <person name="Ding Y."/>
            <person name="Chen G."/>
            <person name="Hawes A."/>
            <person name="Holder M."/>
            <person name="Jhangiani S."/>
            <person name="Johnson A."/>
            <person name="Khan Z."/>
            <person name="Li Z."/>
            <person name="Liu W."/>
            <person name="Liu X."/>
            <person name="Perez L."/>
            <person name="Shen H."/>
            <person name="Wang Q."/>
            <person name="Watt J."/>
            <person name="Xi L."/>
            <person name="Xin Y."/>
            <person name="Zhou J."/>
            <person name="Deng J."/>
            <person name="Jiang H."/>
            <person name="Liu Y."/>
            <person name="Qu J."/>
            <person name="Song X.-Z."/>
            <person name="Zhang L."/>
            <person name="Villasana D."/>
            <person name="Johnson A."/>
            <person name="Liu J."/>
            <person name="Liyanage D."/>
            <person name="Lorensuhewa L."/>
            <person name="Robinson T."/>
            <person name="Song A."/>
            <person name="Song B.-B."/>
            <person name="Dinh H."/>
            <person name="Thornton R."/>
            <person name="Coyle M."/>
            <person name="Francisco L."/>
            <person name="Jackson L."/>
            <person name="Javaid M."/>
            <person name="Korchina V."/>
            <person name="Kovar C."/>
            <person name="Mata R."/>
            <person name="Mathew T."/>
            <person name="Ngo R."/>
            <person name="Nguyen L."/>
            <person name="Nguyen N."/>
            <person name="Okwuonu G."/>
            <person name="Ongeri F."/>
            <person name="Pham C."/>
            <person name="Simmons D."/>
            <person name="Wilczek-Boney K."/>
            <person name="Hale W."/>
            <person name="Jakkamsetti A."/>
            <person name="Pham P."/>
            <person name="Ruth R."/>
            <person name="San Lucas F."/>
            <person name="Warren J."/>
            <person name="Zhang J."/>
            <person name="Zhao Z."/>
            <person name="Zhou C."/>
            <person name="Zhu D."/>
            <person name="Lee S."/>
            <person name="Bess C."/>
            <person name="Blankenburg K."/>
            <person name="Forbes L."/>
            <person name="Fu Q."/>
            <person name="Gubbala S."/>
            <person name="Hirani K."/>
            <person name="Jayaseelan J.C."/>
            <person name="Lara F."/>
            <person name="Munidasa M."/>
            <person name="Palculict T."/>
            <person name="Patil S."/>
            <person name="Pu L.-L."/>
            <person name="Saada N."/>
            <person name="Tang L."/>
            <person name="Weissenberger G."/>
            <person name="Zhu Y."/>
            <person name="Hemphill L."/>
            <person name="Shang Y."/>
            <person name="Youmans B."/>
            <person name="Ayvaz T."/>
            <person name="Ross M."/>
            <person name="Santibanez J."/>
            <person name="Aqrawi P."/>
            <person name="Gross S."/>
            <person name="Joshi V."/>
            <person name="Fowler G."/>
            <person name="Nazareth L."/>
            <person name="Reid J."/>
            <person name="Worley K."/>
            <person name="Petrosino J."/>
            <person name="Highlander S."/>
            <person name="Gibbs R."/>
        </authorList>
    </citation>
    <scope>NUCLEOTIDE SEQUENCE [LARGE SCALE GENOMIC DNA]</scope>
    <source>
        <strain evidence="2">ATCC 33269</strain>
    </source>
</reference>
<comment type="caution">
    <text evidence="2">The sequence shown here is derived from an EMBL/GenBank/DDBJ whole genome shotgun (WGS) entry which is preliminary data.</text>
</comment>
<dbReference type="EMBL" id="AEPE02000003">
    <property type="protein sequence ID" value="EFZ37332.1"/>
    <property type="molecule type" value="Genomic_DNA"/>
</dbReference>
<keyword evidence="1" id="KW-0812">Transmembrane</keyword>
<dbReference type="AlphaFoldDB" id="E7RNN9"/>
<feature type="transmembrane region" description="Helical" evidence="1">
    <location>
        <begin position="24"/>
        <end position="52"/>
    </location>
</feature>